<sequence>MTTKIEIVGEDRNSTSVYYHYPCVRKSCVPSITPAIGSLVLLSDHCNSGLPSYVTGDVTSERPAHIAPSDKKTTNVGERGKSVERGNKSIVNTSKSKASALYYYSPRNEQQHHFRAAAGLSNSALGMLIAAF</sequence>
<accession>A8PPD4</accession>
<gene>
    <name evidence="1" type="ORF">Bm1_30760</name>
</gene>
<dbReference type="EMBL" id="DS239393">
    <property type="protein sequence ID" value="EDP33475.1"/>
    <property type="molecule type" value="Genomic_DNA"/>
</dbReference>
<evidence type="ECO:0000313" key="1">
    <source>
        <dbReference type="EMBL" id="EDP33475.1"/>
    </source>
</evidence>
<protein>
    <submittedName>
        <fullName evidence="1">Uncharacterized protein</fullName>
    </submittedName>
</protein>
<organism evidence="1">
    <name type="scientific">Brugia malayi</name>
    <name type="common">Filarial nematode worm</name>
    <dbReference type="NCBI Taxonomy" id="6279"/>
    <lineage>
        <taxon>Eukaryota</taxon>
        <taxon>Metazoa</taxon>
        <taxon>Ecdysozoa</taxon>
        <taxon>Nematoda</taxon>
        <taxon>Chromadorea</taxon>
        <taxon>Rhabditida</taxon>
        <taxon>Spirurina</taxon>
        <taxon>Spiruromorpha</taxon>
        <taxon>Filarioidea</taxon>
        <taxon>Onchocercidae</taxon>
        <taxon>Brugia</taxon>
    </lineage>
</organism>
<dbReference type="AlphaFoldDB" id="A8PPD4"/>
<name>A8PPD4_BRUMA</name>
<reference evidence="1" key="1">
    <citation type="journal article" date="2007" name="Science">
        <title>Draft genome of the filarial nematode parasite Brugia malayi.</title>
        <authorList>
            <person name="Ghedin E."/>
            <person name="Wang S."/>
            <person name="Spiro D."/>
            <person name="Caler E."/>
            <person name="Zhao Q."/>
            <person name="Crabtree J."/>
            <person name="Allen J.E."/>
            <person name="Delcher A.L."/>
            <person name="Guiliano D.B."/>
            <person name="Miranda-Saavedra D."/>
            <person name="Angiuoli S.V."/>
            <person name="Creasy T."/>
            <person name="Amedeo P."/>
            <person name="Haas B."/>
            <person name="El-Sayed N.M."/>
            <person name="Wortman J.R."/>
            <person name="Feldblyum T."/>
            <person name="Tallon L."/>
            <person name="Schatz M."/>
            <person name="Shumway M."/>
            <person name="Koo H."/>
            <person name="Salzberg S.L."/>
            <person name="Schobel S."/>
            <person name="Pertea M."/>
            <person name="Pop M."/>
            <person name="White O."/>
            <person name="Barton G.J."/>
            <person name="Carlow C.K."/>
            <person name="Crawford M.J."/>
            <person name="Daub J."/>
            <person name="Dimmic M.W."/>
            <person name="Estes C.F."/>
            <person name="Foster J.M."/>
            <person name="Ganatra M."/>
            <person name="Gregory W.F."/>
            <person name="Johnson N.M."/>
            <person name="Jin J."/>
            <person name="Komuniecki R."/>
            <person name="Korf I."/>
            <person name="Kumar S."/>
            <person name="Laney S."/>
            <person name="Li B.W."/>
            <person name="Li W."/>
            <person name="Lindblom T.H."/>
            <person name="Lustigman S."/>
            <person name="Ma D."/>
            <person name="Maina C.V."/>
            <person name="Martin D.M."/>
            <person name="McCarter J.P."/>
            <person name="McReynolds L."/>
            <person name="Mitreva M."/>
            <person name="Nutman T.B."/>
            <person name="Parkinson J."/>
            <person name="Peregrin-Alvarez J.M."/>
            <person name="Poole C."/>
            <person name="Ren Q."/>
            <person name="Saunders L."/>
            <person name="Sluder A.E."/>
            <person name="Smith K."/>
            <person name="Stanke M."/>
            <person name="Unnasch T.R."/>
            <person name="Ware J."/>
            <person name="Wei A.D."/>
            <person name="Weil G."/>
            <person name="Williams D.J."/>
            <person name="Zhang Y."/>
            <person name="Williams S.A."/>
            <person name="Fraser-Liggett C."/>
            <person name="Slatko B."/>
            <person name="Blaxter M.L."/>
            <person name="Scott A.L."/>
        </authorList>
    </citation>
    <scope>NUCLEOTIDE SEQUENCE [LARGE SCALE GENOMIC DNA]</scope>
</reference>
<proteinExistence type="predicted"/>